<dbReference type="Proteomes" id="UP001250932">
    <property type="component" value="Unassembled WGS sequence"/>
</dbReference>
<feature type="transmembrane region" description="Helical" evidence="1">
    <location>
        <begin position="153"/>
        <end position="171"/>
    </location>
</feature>
<keyword evidence="1" id="KW-0472">Membrane</keyword>
<feature type="transmembrane region" description="Helical" evidence="1">
    <location>
        <begin position="104"/>
        <end position="122"/>
    </location>
</feature>
<proteinExistence type="predicted"/>
<evidence type="ECO:0000313" key="3">
    <source>
        <dbReference type="Proteomes" id="UP001250932"/>
    </source>
</evidence>
<reference evidence="2 3" key="1">
    <citation type="journal article" date="2023" name="ISME J.">
        <title>Cultivation and genomic characterization of novel and ubiquitous marine nitrite-oxidizing bacteria from the Nitrospirales.</title>
        <authorList>
            <person name="Mueller A.J."/>
            <person name="Daebeler A."/>
            <person name="Herbold C.W."/>
            <person name="Kirkegaard R.H."/>
            <person name="Daims H."/>
        </authorList>
    </citation>
    <scope>NUCLEOTIDE SEQUENCE [LARGE SCALE GENOMIC DNA]</scope>
    <source>
        <strain evidence="2 3">EB</strain>
    </source>
</reference>
<keyword evidence="1" id="KW-0812">Transmembrane</keyword>
<feature type="transmembrane region" description="Helical" evidence="1">
    <location>
        <begin position="395"/>
        <end position="419"/>
    </location>
</feature>
<accession>A0ABU3K6D3</accession>
<protein>
    <recommendedName>
        <fullName evidence="4">DUF2029 domain-containing protein</fullName>
    </recommendedName>
</protein>
<evidence type="ECO:0000256" key="1">
    <source>
        <dbReference type="SAM" id="Phobius"/>
    </source>
</evidence>
<feature type="transmembrane region" description="Helical" evidence="1">
    <location>
        <begin position="260"/>
        <end position="283"/>
    </location>
</feature>
<comment type="caution">
    <text evidence="2">The sequence shown here is derived from an EMBL/GenBank/DDBJ whole genome shotgun (WGS) entry which is preliminary data.</text>
</comment>
<dbReference type="EMBL" id="JAQOUE010000001">
    <property type="protein sequence ID" value="MDT7041967.1"/>
    <property type="molecule type" value="Genomic_DNA"/>
</dbReference>
<organism evidence="2 3">
    <name type="scientific">Candidatus Nitronereus thalassa</name>
    <dbReference type="NCBI Taxonomy" id="3020898"/>
    <lineage>
        <taxon>Bacteria</taxon>
        <taxon>Pseudomonadati</taxon>
        <taxon>Nitrospirota</taxon>
        <taxon>Nitrospiria</taxon>
        <taxon>Nitrospirales</taxon>
        <taxon>Nitrospiraceae</taxon>
        <taxon>Candidatus Nitronereus</taxon>
    </lineage>
</organism>
<gene>
    <name evidence="2" type="ORF">PPG34_06350</name>
</gene>
<feature type="transmembrane region" description="Helical" evidence="1">
    <location>
        <begin position="33"/>
        <end position="53"/>
    </location>
</feature>
<feature type="transmembrane region" description="Helical" evidence="1">
    <location>
        <begin position="339"/>
        <end position="360"/>
    </location>
</feature>
<evidence type="ECO:0008006" key="4">
    <source>
        <dbReference type="Google" id="ProtNLM"/>
    </source>
</evidence>
<evidence type="ECO:0000313" key="2">
    <source>
        <dbReference type="EMBL" id="MDT7041967.1"/>
    </source>
</evidence>
<keyword evidence="3" id="KW-1185">Reference proteome</keyword>
<keyword evidence="1" id="KW-1133">Transmembrane helix</keyword>
<feature type="transmembrane region" description="Helical" evidence="1">
    <location>
        <begin position="235"/>
        <end position="253"/>
    </location>
</feature>
<sequence length="479" mass="53811">MMHSALEEKTHSKSMLEKAISVGRRVRSFQTEILASVVAALGLFIGFFYRLSWRFEESFLYFGIISSLFLLLLIASVFVCLRYDHVRQKEKEQIDHHEDSLRSEWVFGVMAVVLLMDFYIFSDWLAPVPWTILAILVLGGGCTVGLKKSWDSAWRFLGLVGALYFTTIVVVEPINIEKADMLPLVRMGIESFLDGATPYAQRSESIGTFILEFHYLPGLWLSYLPTVALDLDMRLYNLLALGGLVGLLFLGFHRTYDHRVLGLTLLPVIFSPVVVPLVAHGHIWPFWLATAAFGVVFLKGRLIGAAILLGLLLATRQMALFIAAPVAVYLLLRIKFSESLRFGTIAVVIFLGIIGPFWAFSPDFLTETYLGFESKGLAHIKEMGNPLNQISFAGLLYHLGLYEISRPIQIMILLAFFGFIIRDRSMDTGRFLRLCGVVYLLLIGFNPFVYPYHYVSGLLLLAIGFADPKPLVKAQGFSV</sequence>
<dbReference type="RefSeq" id="WP_313832314.1">
    <property type="nucleotide sequence ID" value="NZ_JAQOUE010000001.1"/>
</dbReference>
<name>A0ABU3K6D3_9BACT</name>
<feature type="transmembrane region" description="Helical" evidence="1">
    <location>
        <begin position="59"/>
        <end position="83"/>
    </location>
</feature>
<feature type="transmembrane region" description="Helical" evidence="1">
    <location>
        <begin position="431"/>
        <end position="450"/>
    </location>
</feature>
<feature type="transmembrane region" description="Helical" evidence="1">
    <location>
        <begin position="128"/>
        <end position="146"/>
    </location>
</feature>
<feature type="transmembrane region" description="Helical" evidence="1">
    <location>
        <begin position="303"/>
        <end position="332"/>
    </location>
</feature>